<evidence type="ECO:0000256" key="8">
    <source>
        <dbReference type="ARBA" id="ARBA00023014"/>
    </source>
</evidence>
<feature type="region of interest" description="Disordered" evidence="9">
    <location>
        <begin position="85"/>
        <end position="115"/>
    </location>
</feature>
<dbReference type="InterPro" id="IPR006657">
    <property type="entry name" value="MoPterin_dinucl-bd_dom"/>
</dbReference>
<accession>A0A1F6GLE8</accession>
<dbReference type="EMBL" id="MFNF01000065">
    <property type="protein sequence ID" value="OGG98938.1"/>
    <property type="molecule type" value="Genomic_DNA"/>
</dbReference>
<dbReference type="SUPFAM" id="SSF53706">
    <property type="entry name" value="Formate dehydrogenase/DMSO reductase, domains 1-3"/>
    <property type="match status" value="1"/>
</dbReference>
<dbReference type="GO" id="GO:0043546">
    <property type="term" value="F:molybdopterin cofactor binding"/>
    <property type="evidence" value="ECO:0007669"/>
    <property type="project" value="InterPro"/>
</dbReference>
<sequence>MTKGINRRDFFKVAAVSGAAAAVAGCGSDPVETIIPMLVPPSEYQPGVVFNFASTCTECSGGCGLVIKTREGRAIKAEGNPLHPLNRGSICPQGQSSMQAMYSPSRSKGPNQQGAPVKWDEGIAALATAMKGGKTLYIGKPRSGSFKKLLAGVLGTDGSSLQFEMSPYASIAKGNEIAFGTAEVPQYAIGEAKVLVSFGADFMESWMNSQANLRDYTKMHAFSHGQKGKFIHVSTHQSMTGSNADQWLSVKPGQEAQVALGMAAALLPGSAMAGNEGLKSYLSGFSLEKVSERTGVSVKVLEELAKDFAQGGASLAIAGGNAQSTGEGAKLQVAVNLLNVVAGNLGKTVLFGAETQMGGDSLSKMADAIKQMAAGAYQVVVIENVNPAYALPKGAGFAEALAKVPMVVSLSTEEDETSALAHMHLPTSHTVESWGDLNPRKGIHSLIQPAMAKLPGYETLELGDLLLALGKQLGAAEASAATYQDYIKAAWMGYQKDWAVAGPFEAFWKKSLQQGGHFGEFAPKSVSLQSSAYAAEMAPKAEAAGLTLLAVNSSMHDANGAGGNRSWLLEIPHPVTQLVWDSWLEVHPDTAVELGLKHGNFAEVKTAAGTQKLGVFVNYGIARGVVAVPTGLGRNIPFPTYISTRGKSLLMPHVEMAADVTIKPLQVGLSAAQLLDFKLDPLSGDLVFTTAVEVKATDEDAYMVTPEGTAKHHDIAALSLEYTKANMGDRSLKGRGFVKMTSVEAMQGHSEEHDLEHHLRHRHYETTLPDNTSFYQERAADVAYHVEWSKRDKPVYYESHKWEMAVDLDRCIGCSACVVACYAENNVSVVGKERMSKGREMAWIHIARYQEPNHETGELETYFTPQMCGQCANAGCEPVCPVYATYHNDEGINAMIYNRCVGTRYCANNCAYKQRRFNWRTYEFPAPLHMQLNPAVTVREKGVMEKCNFCFSRVRAGKDLAKDQGREVFDGEILTACQETCPTDAISFGNIKDSKAKVTQIKTTTNRGYTQLDEVNYLPAVTYLKKINHDNKKA</sequence>
<evidence type="ECO:0000259" key="11">
    <source>
        <dbReference type="PROSITE" id="PS51669"/>
    </source>
</evidence>
<keyword evidence="2" id="KW-0004">4Fe-4S</keyword>
<comment type="cofactor">
    <cofactor evidence="1">
        <name>[4Fe-4S] cluster</name>
        <dbReference type="ChEBI" id="CHEBI:49883"/>
    </cofactor>
</comment>
<evidence type="ECO:0000256" key="3">
    <source>
        <dbReference type="ARBA" id="ARBA00022505"/>
    </source>
</evidence>
<dbReference type="InterPro" id="IPR006311">
    <property type="entry name" value="TAT_signal"/>
</dbReference>
<evidence type="ECO:0000256" key="1">
    <source>
        <dbReference type="ARBA" id="ARBA00001966"/>
    </source>
</evidence>
<dbReference type="GO" id="GO:0016491">
    <property type="term" value="F:oxidoreductase activity"/>
    <property type="evidence" value="ECO:0007669"/>
    <property type="project" value="UniProtKB-KW"/>
</dbReference>
<evidence type="ECO:0000256" key="5">
    <source>
        <dbReference type="ARBA" id="ARBA00022729"/>
    </source>
</evidence>
<dbReference type="AlphaFoldDB" id="A0A1F6GLE8"/>
<evidence type="ECO:0000256" key="6">
    <source>
        <dbReference type="ARBA" id="ARBA00023002"/>
    </source>
</evidence>
<dbReference type="InterPro" id="IPR006963">
    <property type="entry name" value="Mopterin_OxRdtase_4Fe-4S_dom"/>
</dbReference>
<keyword evidence="4" id="KW-0479">Metal-binding</keyword>
<dbReference type="Gene3D" id="2.20.25.90">
    <property type="entry name" value="ADC-like domains"/>
    <property type="match status" value="1"/>
</dbReference>
<dbReference type="SUPFAM" id="SSF54862">
    <property type="entry name" value="4Fe-4S ferredoxins"/>
    <property type="match status" value="1"/>
</dbReference>
<organism evidence="12 13">
    <name type="scientific">Candidatus Lambdaproteobacteria bacterium RIFOXYD2_FULL_56_26</name>
    <dbReference type="NCBI Taxonomy" id="1817773"/>
    <lineage>
        <taxon>Bacteria</taxon>
        <taxon>Pseudomonadati</taxon>
        <taxon>Pseudomonadota</taxon>
        <taxon>Candidatus Lambdaproteobacteria</taxon>
    </lineage>
</organism>
<dbReference type="Gene3D" id="2.40.40.20">
    <property type="match status" value="1"/>
</dbReference>
<dbReference type="GO" id="GO:0051539">
    <property type="term" value="F:4 iron, 4 sulfur cluster binding"/>
    <property type="evidence" value="ECO:0007669"/>
    <property type="project" value="UniProtKB-KW"/>
</dbReference>
<feature type="domain" description="4Fe-4S Mo/W bis-MGD-type" evidence="11">
    <location>
        <begin position="49"/>
        <end position="105"/>
    </location>
</feature>
<keyword evidence="3" id="KW-0500">Molybdenum</keyword>
<dbReference type="InterPro" id="IPR027467">
    <property type="entry name" value="MopterinOxRdtase_cofactor_BS"/>
</dbReference>
<evidence type="ECO:0000256" key="9">
    <source>
        <dbReference type="SAM" id="MobiDB-lite"/>
    </source>
</evidence>
<feature type="domain" description="4Fe-4S ferredoxin-type" evidence="10">
    <location>
        <begin position="802"/>
        <end position="832"/>
    </location>
</feature>
<dbReference type="PANTHER" id="PTHR43742:SF9">
    <property type="entry name" value="TETRATHIONATE REDUCTASE SUBUNIT A"/>
    <property type="match status" value="1"/>
</dbReference>
<protein>
    <recommendedName>
        <fullName evidence="14">Oxidoreductase</fullName>
    </recommendedName>
</protein>
<gene>
    <name evidence="12" type="ORF">A2557_13055</name>
</gene>
<dbReference type="SUPFAM" id="SSF50692">
    <property type="entry name" value="ADC-like"/>
    <property type="match status" value="1"/>
</dbReference>
<dbReference type="Pfam" id="PF04879">
    <property type="entry name" value="Molybdop_Fe4S4"/>
    <property type="match status" value="1"/>
</dbReference>
<dbReference type="PROSITE" id="PS51669">
    <property type="entry name" value="4FE4S_MOW_BIS_MGD"/>
    <property type="match status" value="1"/>
</dbReference>
<dbReference type="Pfam" id="PF01568">
    <property type="entry name" value="Molydop_binding"/>
    <property type="match status" value="1"/>
</dbReference>
<name>A0A1F6GLE8_9PROT</name>
<keyword evidence="5" id="KW-0732">Signal</keyword>
<dbReference type="Proteomes" id="UP000177583">
    <property type="component" value="Unassembled WGS sequence"/>
</dbReference>
<dbReference type="Gene3D" id="3.40.228.10">
    <property type="entry name" value="Dimethylsulfoxide Reductase, domain 2"/>
    <property type="match status" value="1"/>
</dbReference>
<dbReference type="CDD" id="cd10551">
    <property type="entry name" value="PsrB"/>
    <property type="match status" value="1"/>
</dbReference>
<feature type="compositionally biased region" description="Polar residues" evidence="9">
    <location>
        <begin position="92"/>
        <end position="114"/>
    </location>
</feature>
<dbReference type="PROSITE" id="PS51379">
    <property type="entry name" value="4FE4S_FER_2"/>
    <property type="match status" value="1"/>
</dbReference>
<dbReference type="PROSITE" id="PS51318">
    <property type="entry name" value="TAT"/>
    <property type="match status" value="1"/>
</dbReference>
<dbReference type="Gene3D" id="3.30.2070.10">
    <property type="entry name" value="Formate dehydrogenase/DMSO reductase"/>
    <property type="match status" value="1"/>
</dbReference>
<dbReference type="InterPro" id="IPR050612">
    <property type="entry name" value="Prok_Mopterin_Oxidored"/>
</dbReference>
<dbReference type="GO" id="GO:0046872">
    <property type="term" value="F:metal ion binding"/>
    <property type="evidence" value="ECO:0007669"/>
    <property type="project" value="UniProtKB-KW"/>
</dbReference>
<dbReference type="PANTHER" id="PTHR43742">
    <property type="entry name" value="TRIMETHYLAMINE-N-OXIDE REDUCTASE"/>
    <property type="match status" value="1"/>
</dbReference>
<keyword evidence="8" id="KW-0411">Iron-sulfur</keyword>
<evidence type="ECO:0000256" key="2">
    <source>
        <dbReference type="ARBA" id="ARBA00022485"/>
    </source>
</evidence>
<evidence type="ECO:0000256" key="4">
    <source>
        <dbReference type="ARBA" id="ARBA00022723"/>
    </source>
</evidence>
<evidence type="ECO:0000313" key="13">
    <source>
        <dbReference type="Proteomes" id="UP000177583"/>
    </source>
</evidence>
<evidence type="ECO:0000313" key="12">
    <source>
        <dbReference type="EMBL" id="OGG98938.1"/>
    </source>
</evidence>
<dbReference type="PROSITE" id="PS00551">
    <property type="entry name" value="MOLYBDOPTERIN_PROK_1"/>
    <property type="match status" value="1"/>
</dbReference>
<keyword evidence="7" id="KW-0408">Iron</keyword>
<comment type="caution">
    <text evidence="12">The sequence shown here is derived from an EMBL/GenBank/DDBJ whole genome shotgun (WGS) entry which is preliminary data.</text>
</comment>
<evidence type="ECO:0008006" key="14">
    <source>
        <dbReference type="Google" id="ProtNLM"/>
    </source>
</evidence>
<dbReference type="InterPro" id="IPR019546">
    <property type="entry name" value="TAT_signal_bac_arc"/>
</dbReference>
<reference evidence="12 13" key="1">
    <citation type="journal article" date="2016" name="Nat. Commun.">
        <title>Thousands of microbial genomes shed light on interconnected biogeochemical processes in an aquifer system.</title>
        <authorList>
            <person name="Anantharaman K."/>
            <person name="Brown C.T."/>
            <person name="Hug L.A."/>
            <person name="Sharon I."/>
            <person name="Castelle C.J."/>
            <person name="Probst A.J."/>
            <person name="Thomas B.C."/>
            <person name="Singh A."/>
            <person name="Wilkins M.J."/>
            <person name="Karaoz U."/>
            <person name="Brodie E.L."/>
            <person name="Williams K.H."/>
            <person name="Hubbard S.S."/>
            <person name="Banfield J.F."/>
        </authorList>
    </citation>
    <scope>NUCLEOTIDE SEQUENCE [LARGE SCALE GENOMIC DNA]</scope>
</reference>
<dbReference type="InterPro" id="IPR009010">
    <property type="entry name" value="Asp_de-COase-like_dom_sf"/>
</dbReference>
<dbReference type="NCBIfam" id="TIGR01409">
    <property type="entry name" value="TAT_signal_seq"/>
    <property type="match status" value="1"/>
</dbReference>
<proteinExistence type="predicted"/>
<dbReference type="InterPro" id="IPR017896">
    <property type="entry name" value="4Fe4S_Fe-S-bd"/>
</dbReference>
<dbReference type="Pfam" id="PF12838">
    <property type="entry name" value="Fer4_7"/>
    <property type="match status" value="1"/>
</dbReference>
<dbReference type="Gene3D" id="3.40.50.740">
    <property type="match status" value="1"/>
</dbReference>
<dbReference type="Gene3D" id="3.30.70.20">
    <property type="match status" value="2"/>
</dbReference>
<dbReference type="SMART" id="SM00926">
    <property type="entry name" value="Molybdop_Fe4S4"/>
    <property type="match status" value="1"/>
</dbReference>
<evidence type="ECO:0000256" key="7">
    <source>
        <dbReference type="ARBA" id="ARBA00023004"/>
    </source>
</evidence>
<keyword evidence="6" id="KW-0560">Oxidoreductase</keyword>
<dbReference type="PROSITE" id="PS51257">
    <property type="entry name" value="PROKAR_LIPOPROTEIN"/>
    <property type="match status" value="1"/>
</dbReference>
<evidence type="ECO:0000259" key="10">
    <source>
        <dbReference type="PROSITE" id="PS51379"/>
    </source>
</evidence>